<feature type="transmembrane region" description="Helical" evidence="1">
    <location>
        <begin position="28"/>
        <end position="49"/>
    </location>
</feature>
<name>A0A7T3JEE3_9CAUD</name>
<evidence type="ECO:0000313" key="3">
    <source>
        <dbReference type="Proteomes" id="UP000463860"/>
    </source>
</evidence>
<organism evidence="2 3">
    <name type="scientific">Enterococcus phage PBEF129</name>
    <dbReference type="NCBI Taxonomy" id="2696337"/>
    <lineage>
        <taxon>Viruses</taxon>
        <taxon>Duplodnaviria</taxon>
        <taxon>Heunggongvirae</taxon>
        <taxon>Uroviricota</taxon>
        <taxon>Caudoviricetes</taxon>
        <taxon>Herelleviridae</taxon>
        <taxon>Brockvirinae</taxon>
        <taxon>Kochikohdavirus</taxon>
        <taxon>Kochikohdavirus ECP3</taxon>
    </lineage>
</organism>
<feature type="transmembrane region" description="Helical" evidence="1">
    <location>
        <begin position="84"/>
        <end position="104"/>
    </location>
</feature>
<keyword evidence="3" id="KW-1185">Reference proteome</keyword>
<evidence type="ECO:0000256" key="1">
    <source>
        <dbReference type="SAM" id="Phobius"/>
    </source>
</evidence>
<proteinExistence type="predicted"/>
<protein>
    <submittedName>
        <fullName evidence="2">Uncharacterized protein</fullName>
    </submittedName>
</protein>
<accession>A0A7T3JEE3</accession>
<reference evidence="2" key="1">
    <citation type="submission" date="2020-12" db="EMBL/GenBank/DDBJ databases">
        <title>Comparison of Enterococcus faecalis Biofilm Removal Efficiency Among Bacteriophage PBEF129, Its Endolysin, and Cefotaxime.</title>
        <authorList>
            <person name="Myung H."/>
            <person name="Oh H."/>
            <person name="Hwang Y."/>
            <person name="Hong H."/>
        </authorList>
    </citation>
    <scope>NUCLEOTIDE SEQUENCE</scope>
</reference>
<keyword evidence="1" id="KW-0812">Transmembrane</keyword>
<keyword evidence="1" id="KW-0472">Membrane</keyword>
<dbReference type="EMBL" id="MN854830">
    <property type="protein sequence ID" value="QPW37361.1"/>
    <property type="molecule type" value="Genomic_DNA"/>
</dbReference>
<sequence length="105" mass="11778">MNYNVTFIVRVCSNFISSSQTNQSFVNLMYLLTVYTFLTFSQTLGYTFINNLVSALARLYSGINLNVPPSILILDSPNSSISEMILLFSSSISSLILFCNSYNFL</sequence>
<keyword evidence="1" id="KW-1133">Transmembrane helix</keyword>
<dbReference type="Proteomes" id="UP000463860">
    <property type="component" value="Segment"/>
</dbReference>
<evidence type="ECO:0000313" key="2">
    <source>
        <dbReference type="EMBL" id="QPW37361.1"/>
    </source>
</evidence>